<sequence length="182" mass="20306">MTARTTSGISVALVTVLFQGLILPVNVDAAAVLTERAQNIERALVERTFIMAKPDAVKRGLVGEIIRRFERRGFKLVAMKFVHPSKELFMNHYEAAKGQPFFKALIEFMSSGPVVPMVWEGREAVKLGRAMIGYSSPLKTPPGTIRGDFTLDKAQNVVHGSDSIKSAEREINIWFKKKEMVE</sequence>
<dbReference type="AlphaFoldDB" id="V5GXQ3"/>
<dbReference type="EC" id="2.7.4.6" evidence="9"/>
<proteinExistence type="evidence at transcript level"/>
<dbReference type="GO" id="GO:0006228">
    <property type="term" value="P:UTP biosynthetic process"/>
    <property type="evidence" value="ECO:0007669"/>
    <property type="project" value="InterPro"/>
</dbReference>
<keyword evidence="4 9" id="KW-0547">Nucleotide-binding</keyword>
<dbReference type="HAMAP" id="MF_00451">
    <property type="entry name" value="NDP_kinase"/>
    <property type="match status" value="1"/>
</dbReference>
<feature type="domain" description="Nucleoside diphosphate kinase-like" evidence="11">
    <location>
        <begin position="45"/>
        <end position="182"/>
    </location>
</feature>
<dbReference type="GO" id="GO:0004550">
    <property type="term" value="F:nucleoside diphosphate kinase activity"/>
    <property type="evidence" value="ECO:0007669"/>
    <property type="project" value="UniProtKB-EC"/>
</dbReference>
<accession>V5GXQ3</accession>
<comment type="similarity">
    <text evidence="2 7 8">Belongs to the NDK family.</text>
</comment>
<dbReference type="PANTHER" id="PTHR11349">
    <property type="entry name" value="NUCLEOSIDE DIPHOSPHATE KINASE"/>
    <property type="match status" value="1"/>
</dbReference>
<evidence type="ECO:0000256" key="8">
    <source>
        <dbReference type="RuleBase" id="RU004011"/>
    </source>
</evidence>
<feature type="signal peptide" evidence="10">
    <location>
        <begin position="1"/>
        <end position="29"/>
    </location>
</feature>
<dbReference type="NCBIfam" id="NF001908">
    <property type="entry name" value="PRK00668.1"/>
    <property type="match status" value="1"/>
</dbReference>
<evidence type="ECO:0000256" key="7">
    <source>
        <dbReference type="PROSITE-ProRule" id="PRU00706"/>
    </source>
</evidence>
<dbReference type="Gene3D" id="3.30.70.141">
    <property type="entry name" value="Nucleoside diphosphate kinase-like domain"/>
    <property type="match status" value="1"/>
</dbReference>
<comment type="catalytic activity">
    <reaction evidence="9">
        <text>a 2'-deoxyribonucleoside 5'-diphosphate + ATP = a 2'-deoxyribonucleoside 5'-triphosphate + ADP</text>
        <dbReference type="Rhea" id="RHEA:44640"/>
        <dbReference type="ChEBI" id="CHEBI:30616"/>
        <dbReference type="ChEBI" id="CHEBI:61560"/>
        <dbReference type="ChEBI" id="CHEBI:73316"/>
        <dbReference type="ChEBI" id="CHEBI:456216"/>
        <dbReference type="EC" id="2.7.4.6"/>
    </reaction>
</comment>
<feature type="chain" id="PRO_5004734319" description="Nucleoside diphosphate kinase" evidence="10">
    <location>
        <begin position="30"/>
        <end position="182"/>
    </location>
</feature>
<evidence type="ECO:0000256" key="6">
    <source>
        <dbReference type="ARBA" id="ARBA00022840"/>
    </source>
</evidence>
<evidence type="ECO:0000256" key="2">
    <source>
        <dbReference type="ARBA" id="ARBA00008142"/>
    </source>
</evidence>
<keyword evidence="6 9" id="KW-0067">ATP-binding</keyword>
<dbReference type="InterPro" id="IPR023005">
    <property type="entry name" value="Nucleoside_diP_kinase_AS"/>
</dbReference>
<dbReference type="PRINTS" id="PR01243">
    <property type="entry name" value="NUCDPKINASE"/>
</dbReference>
<dbReference type="GO" id="GO:0005524">
    <property type="term" value="F:ATP binding"/>
    <property type="evidence" value="ECO:0007669"/>
    <property type="project" value="UniProtKB-KW"/>
</dbReference>
<keyword evidence="12" id="KW-0540">Nuclease</keyword>
<evidence type="ECO:0000313" key="12">
    <source>
        <dbReference type="EMBL" id="JAB69009.1"/>
    </source>
</evidence>
<protein>
    <recommendedName>
        <fullName evidence="9">Nucleoside diphosphate kinase</fullName>
        <ecNumber evidence="9">2.7.4.6</ecNumber>
    </recommendedName>
</protein>
<reference evidence="12" key="1">
    <citation type="journal article" date="2015" name="Sci. Rep.">
        <title>Tissue- and time-dependent transcription in Ixodes ricinus salivary glands and midguts when blood feeding on the vertebrate host.</title>
        <authorList>
            <person name="Kotsyfakis M."/>
            <person name="Schwarz A."/>
            <person name="Erhart J."/>
            <person name="Ribeiro J.M."/>
        </authorList>
    </citation>
    <scope>NUCLEOTIDE SEQUENCE</scope>
    <source>
        <tissue evidence="12">Salivary gland and midgut</tissue>
    </source>
</reference>
<dbReference type="PROSITE" id="PS00469">
    <property type="entry name" value="NDPK"/>
    <property type="match status" value="1"/>
</dbReference>
<dbReference type="InterPro" id="IPR034907">
    <property type="entry name" value="NDK-like_dom"/>
</dbReference>
<evidence type="ECO:0000256" key="9">
    <source>
        <dbReference type="RuleBase" id="RU004013"/>
    </source>
</evidence>
<evidence type="ECO:0000256" key="3">
    <source>
        <dbReference type="ARBA" id="ARBA00022679"/>
    </source>
</evidence>
<dbReference type="SUPFAM" id="SSF54919">
    <property type="entry name" value="Nucleoside diphosphate kinase, NDK"/>
    <property type="match status" value="1"/>
</dbReference>
<keyword evidence="12" id="KW-0255">Endonuclease</keyword>
<dbReference type="InterPro" id="IPR001564">
    <property type="entry name" value="Nucleoside_diP_kinase"/>
</dbReference>
<organism evidence="12">
    <name type="scientific">Ixodes ricinus</name>
    <name type="common">Common tick</name>
    <name type="synonym">Acarus ricinus</name>
    <dbReference type="NCBI Taxonomy" id="34613"/>
    <lineage>
        <taxon>Eukaryota</taxon>
        <taxon>Metazoa</taxon>
        <taxon>Ecdysozoa</taxon>
        <taxon>Arthropoda</taxon>
        <taxon>Chelicerata</taxon>
        <taxon>Arachnida</taxon>
        <taxon>Acari</taxon>
        <taxon>Parasitiformes</taxon>
        <taxon>Ixodida</taxon>
        <taxon>Ixodoidea</taxon>
        <taxon>Ixodidae</taxon>
        <taxon>Ixodinae</taxon>
        <taxon>Ixodes</taxon>
    </lineage>
</organism>
<evidence type="ECO:0000256" key="1">
    <source>
        <dbReference type="ARBA" id="ARBA00001946"/>
    </source>
</evidence>
<dbReference type="SMART" id="SM00562">
    <property type="entry name" value="NDK"/>
    <property type="match status" value="1"/>
</dbReference>
<dbReference type="GO" id="GO:0006241">
    <property type="term" value="P:CTP biosynthetic process"/>
    <property type="evidence" value="ECO:0007669"/>
    <property type="project" value="InterPro"/>
</dbReference>
<evidence type="ECO:0000256" key="4">
    <source>
        <dbReference type="ARBA" id="ARBA00022741"/>
    </source>
</evidence>
<evidence type="ECO:0000259" key="11">
    <source>
        <dbReference type="SMART" id="SM00562"/>
    </source>
</evidence>
<keyword evidence="5 9" id="KW-0418">Kinase</keyword>
<dbReference type="CDD" id="cd04413">
    <property type="entry name" value="NDPk_I"/>
    <property type="match status" value="1"/>
</dbReference>
<keyword evidence="3 9" id="KW-0808">Transferase</keyword>
<comment type="cofactor">
    <cofactor evidence="1">
        <name>Mg(2+)</name>
        <dbReference type="ChEBI" id="CHEBI:18420"/>
    </cofactor>
</comment>
<evidence type="ECO:0000256" key="10">
    <source>
        <dbReference type="SAM" id="SignalP"/>
    </source>
</evidence>
<dbReference type="GO" id="GO:0006183">
    <property type="term" value="P:GTP biosynthetic process"/>
    <property type="evidence" value="ECO:0007669"/>
    <property type="project" value="InterPro"/>
</dbReference>
<dbReference type="GO" id="GO:0004519">
    <property type="term" value="F:endonuclease activity"/>
    <property type="evidence" value="ECO:0007669"/>
    <property type="project" value="UniProtKB-KW"/>
</dbReference>
<dbReference type="InterPro" id="IPR036850">
    <property type="entry name" value="NDK-like_dom_sf"/>
</dbReference>
<dbReference type="PROSITE" id="PS51374">
    <property type="entry name" value="NDPK_LIKE"/>
    <property type="match status" value="1"/>
</dbReference>
<dbReference type="EMBL" id="GANP01015459">
    <property type="protein sequence ID" value="JAB69009.1"/>
    <property type="molecule type" value="mRNA"/>
</dbReference>
<keyword evidence="10" id="KW-0732">Signal</keyword>
<keyword evidence="12" id="KW-0378">Hydrolase</keyword>
<dbReference type="FunFam" id="3.30.70.141:FF:000002">
    <property type="entry name" value="Nucleoside diphosphate kinase"/>
    <property type="match status" value="1"/>
</dbReference>
<name>V5GXQ3_IXORI</name>
<dbReference type="Pfam" id="PF00334">
    <property type="entry name" value="NDK"/>
    <property type="match status" value="1"/>
</dbReference>
<comment type="caution">
    <text evidence="7">Lacks conserved residue(s) required for the propagation of feature annotation.</text>
</comment>
<evidence type="ECO:0000256" key="5">
    <source>
        <dbReference type="ARBA" id="ARBA00022777"/>
    </source>
</evidence>